<feature type="compositionally biased region" description="Basic and acidic residues" evidence="1">
    <location>
        <begin position="60"/>
        <end position="72"/>
    </location>
</feature>
<feature type="domain" description="HTH cro/C1-type" evidence="2">
    <location>
        <begin position="114"/>
        <end position="167"/>
    </location>
</feature>
<dbReference type="Gene3D" id="1.10.260.40">
    <property type="entry name" value="lambda repressor-like DNA-binding domains"/>
    <property type="match status" value="1"/>
</dbReference>
<evidence type="ECO:0000259" key="2">
    <source>
        <dbReference type="PROSITE" id="PS50943"/>
    </source>
</evidence>
<evidence type="ECO:0000313" key="4">
    <source>
        <dbReference type="Proteomes" id="UP000265768"/>
    </source>
</evidence>
<organism evidence="3 4">
    <name type="scientific">Bailinhaonella thermotolerans</name>
    <dbReference type="NCBI Taxonomy" id="1070861"/>
    <lineage>
        <taxon>Bacteria</taxon>
        <taxon>Bacillati</taxon>
        <taxon>Actinomycetota</taxon>
        <taxon>Actinomycetes</taxon>
        <taxon>Streptosporangiales</taxon>
        <taxon>Streptosporangiaceae</taxon>
        <taxon>Bailinhaonella</taxon>
    </lineage>
</organism>
<feature type="region of interest" description="Disordered" evidence="1">
    <location>
        <begin position="36"/>
        <end position="75"/>
    </location>
</feature>
<evidence type="ECO:0000313" key="3">
    <source>
        <dbReference type="EMBL" id="RJL23076.1"/>
    </source>
</evidence>
<keyword evidence="4" id="KW-1185">Reference proteome</keyword>
<dbReference type="PANTHER" id="PTHR35010:SF2">
    <property type="entry name" value="BLL4672 PROTEIN"/>
    <property type="match status" value="1"/>
</dbReference>
<protein>
    <submittedName>
        <fullName evidence="3">XRE family transcriptional regulator</fullName>
    </submittedName>
</protein>
<dbReference type="OrthoDB" id="4336585at2"/>
<dbReference type="InterPro" id="IPR001387">
    <property type="entry name" value="Cro/C1-type_HTH"/>
</dbReference>
<dbReference type="CDD" id="cd00093">
    <property type="entry name" value="HTH_XRE"/>
    <property type="match status" value="1"/>
</dbReference>
<dbReference type="Pfam" id="PF17765">
    <property type="entry name" value="MLTR_LBD"/>
    <property type="match status" value="1"/>
</dbReference>
<gene>
    <name evidence="3" type="ORF">D5H75_33625</name>
</gene>
<accession>A0A3A4A2U9</accession>
<dbReference type="InterPro" id="IPR010982">
    <property type="entry name" value="Lambda_DNA-bd_dom_sf"/>
</dbReference>
<sequence>MLRVIGAITRRLGSSSLPRVIGRKYSSSGLATSSLSRWVGVRPQPGRPRHPHQGPASGYPRRDQPGPDRDSKSPVFARTCTVRPVDVRTELSQFLKSRRARLRPEEVGLTSYGRQRRVPGLRREELALLAGVSVTHYTRLEQGQHHNVSPEILDAVAGALRLTADERAHLHRLARPAPPGEPGAADGAGGFADVSPSVLGLLDSLVLTGAALIGRRTEFLAWNPLIDEMLGGLDAPPSRRTVSHWMFLNENARRRWGGCWERKARANVAMLRAGLARYPHDERLRGHIAVMRVQSPEFEAMWQAYEVEEWSAGSEDIVLRHPVVGSVELDYQRVLLPDVPEVRGLLLYSARPGTPSHERMRHLASIVTPGLRFPG</sequence>
<dbReference type="SMART" id="SM00530">
    <property type="entry name" value="HTH_XRE"/>
    <property type="match status" value="1"/>
</dbReference>
<reference evidence="3 4" key="1">
    <citation type="submission" date="2018-09" db="EMBL/GenBank/DDBJ databases">
        <title>YIM 75507 draft genome.</title>
        <authorList>
            <person name="Tang S."/>
            <person name="Feng Y."/>
        </authorList>
    </citation>
    <scope>NUCLEOTIDE SEQUENCE [LARGE SCALE GENOMIC DNA]</scope>
    <source>
        <strain evidence="3 4">YIM 75507</strain>
    </source>
</reference>
<dbReference type="EMBL" id="QZEY01000020">
    <property type="protein sequence ID" value="RJL23076.1"/>
    <property type="molecule type" value="Genomic_DNA"/>
</dbReference>
<comment type="caution">
    <text evidence="3">The sequence shown here is derived from an EMBL/GenBank/DDBJ whole genome shotgun (WGS) entry which is preliminary data.</text>
</comment>
<dbReference type="GO" id="GO:0003677">
    <property type="term" value="F:DNA binding"/>
    <property type="evidence" value="ECO:0007669"/>
    <property type="project" value="InterPro"/>
</dbReference>
<evidence type="ECO:0000256" key="1">
    <source>
        <dbReference type="SAM" id="MobiDB-lite"/>
    </source>
</evidence>
<dbReference type="Gene3D" id="3.30.450.180">
    <property type="match status" value="1"/>
</dbReference>
<dbReference type="Pfam" id="PF13560">
    <property type="entry name" value="HTH_31"/>
    <property type="match status" value="1"/>
</dbReference>
<dbReference type="Proteomes" id="UP000265768">
    <property type="component" value="Unassembled WGS sequence"/>
</dbReference>
<name>A0A3A4A2U9_9ACTN</name>
<dbReference type="InterPro" id="IPR041413">
    <property type="entry name" value="MLTR_LBD"/>
</dbReference>
<dbReference type="PANTHER" id="PTHR35010">
    <property type="entry name" value="BLL4672 PROTEIN-RELATED"/>
    <property type="match status" value="1"/>
</dbReference>
<dbReference type="PROSITE" id="PS50943">
    <property type="entry name" value="HTH_CROC1"/>
    <property type="match status" value="1"/>
</dbReference>
<dbReference type="SUPFAM" id="SSF47413">
    <property type="entry name" value="lambda repressor-like DNA-binding domains"/>
    <property type="match status" value="1"/>
</dbReference>
<proteinExistence type="predicted"/>
<dbReference type="AlphaFoldDB" id="A0A3A4A2U9"/>